<reference evidence="1 2" key="1">
    <citation type="submission" date="2017-03" db="EMBL/GenBank/DDBJ databases">
        <authorList>
            <person name="Regsiter A."/>
            <person name="William W."/>
        </authorList>
    </citation>
    <scope>NUCLEOTIDE SEQUENCE [LARGE SCALE GENOMIC DNA]</scope>
    <source>
        <strain evidence="1">PRJEB5721</strain>
    </source>
</reference>
<accession>A0ABY1MNK9</accession>
<keyword evidence="2" id="KW-1185">Reference proteome</keyword>
<dbReference type="EMBL" id="LT841305">
    <property type="protein sequence ID" value="SMH65379.1"/>
    <property type="molecule type" value="Genomic_DNA"/>
</dbReference>
<organism evidence="1 2">
    <name type="scientific">Acidithiobacillus ferrivorans</name>
    <dbReference type="NCBI Taxonomy" id="160808"/>
    <lineage>
        <taxon>Bacteria</taxon>
        <taxon>Pseudomonadati</taxon>
        <taxon>Pseudomonadota</taxon>
        <taxon>Acidithiobacillia</taxon>
        <taxon>Acidithiobacillales</taxon>
        <taxon>Acidithiobacillaceae</taxon>
        <taxon>Acidithiobacillus</taxon>
    </lineage>
</organism>
<name>A0ABY1MNK9_9PROT</name>
<sequence>MTRHIRELHRQFPGIQISRTRGGHLKAQVGTQVVFLAATPSDARALANIRASIRRAERGLRP</sequence>
<dbReference type="Proteomes" id="UP000193925">
    <property type="component" value="Chromosome AFERRI"/>
</dbReference>
<evidence type="ECO:0000313" key="2">
    <source>
        <dbReference type="Proteomes" id="UP000193925"/>
    </source>
</evidence>
<protein>
    <submittedName>
        <fullName evidence="1">Uncharacterized protein</fullName>
    </submittedName>
</protein>
<gene>
    <name evidence="1" type="ORF">AFERRI_20161</name>
</gene>
<evidence type="ECO:0000313" key="1">
    <source>
        <dbReference type="EMBL" id="SMH65379.1"/>
    </source>
</evidence>
<proteinExistence type="predicted"/>